<keyword evidence="7" id="KW-1015">Disulfide bond</keyword>
<name>A0A7W7QN29_9ACTN</name>
<evidence type="ECO:0000313" key="11">
    <source>
        <dbReference type="EMBL" id="MBB4916474.1"/>
    </source>
</evidence>
<sequence length="125" mass="13480">MRTVKIVATVLTLTAATMPSPLSGAVSESAVTLSLSVGDSPARSVLLRCDRDDSRPSFATACGMLGRFGGDLTRMTYDIDMICDEERVPHTVSASGTWEGRAVRFEHTYDNRCELTALTGPVFSF</sequence>
<keyword evidence="5 8" id="KW-0646">Protease inhibitor</keyword>
<evidence type="ECO:0000256" key="9">
    <source>
        <dbReference type="SAM" id="SignalP"/>
    </source>
</evidence>
<comment type="subcellular location">
    <subcellularLocation>
        <location evidence="1">Secreted</location>
    </subcellularLocation>
</comment>
<keyword evidence="12" id="KW-1185">Reference proteome</keyword>
<evidence type="ECO:0000256" key="4">
    <source>
        <dbReference type="ARBA" id="ARBA00022525"/>
    </source>
</evidence>
<dbReference type="RefSeq" id="WP_184715877.1">
    <property type="nucleotide sequence ID" value="NZ_JACHJP010000003.1"/>
</dbReference>
<dbReference type="AlphaFoldDB" id="A0A7W7QN29"/>
<dbReference type="EMBL" id="JACHJP010000003">
    <property type="protein sequence ID" value="MBB4916474.1"/>
    <property type="molecule type" value="Genomic_DNA"/>
</dbReference>
<evidence type="ECO:0000256" key="1">
    <source>
        <dbReference type="ARBA" id="ARBA00004613"/>
    </source>
</evidence>
<keyword evidence="4" id="KW-0964">Secreted</keyword>
<dbReference type="Pfam" id="PF00720">
    <property type="entry name" value="SSI"/>
    <property type="match status" value="1"/>
</dbReference>
<evidence type="ECO:0000256" key="5">
    <source>
        <dbReference type="ARBA" id="ARBA00022690"/>
    </source>
</evidence>
<dbReference type="InterPro" id="IPR000691">
    <property type="entry name" value="Prot_inh_I16_SSI"/>
</dbReference>
<dbReference type="PRINTS" id="PR00294">
    <property type="entry name" value="SSBTLNINHBTR"/>
</dbReference>
<evidence type="ECO:0000256" key="2">
    <source>
        <dbReference type="ARBA" id="ARBA00010472"/>
    </source>
</evidence>
<comment type="caution">
    <text evidence="11">The sequence shown here is derived from an EMBL/GenBank/DDBJ whole genome shotgun (WGS) entry which is preliminary data.</text>
</comment>
<organism evidence="11 12">
    <name type="scientific">Streptosporangium saharense</name>
    <dbReference type="NCBI Taxonomy" id="1706840"/>
    <lineage>
        <taxon>Bacteria</taxon>
        <taxon>Bacillati</taxon>
        <taxon>Actinomycetota</taxon>
        <taxon>Actinomycetes</taxon>
        <taxon>Streptosporangiales</taxon>
        <taxon>Streptosporangiaceae</taxon>
        <taxon>Streptosporangium</taxon>
    </lineage>
</organism>
<evidence type="ECO:0000256" key="3">
    <source>
        <dbReference type="ARBA" id="ARBA00011738"/>
    </source>
</evidence>
<dbReference type="GO" id="GO:0004867">
    <property type="term" value="F:serine-type endopeptidase inhibitor activity"/>
    <property type="evidence" value="ECO:0007669"/>
    <property type="project" value="UniProtKB-KW"/>
</dbReference>
<keyword evidence="6 8" id="KW-0722">Serine protease inhibitor</keyword>
<accession>A0A7W7QN29</accession>
<evidence type="ECO:0000256" key="6">
    <source>
        <dbReference type="ARBA" id="ARBA00022900"/>
    </source>
</evidence>
<protein>
    <recommendedName>
        <fullName evidence="10">Subtilisin inhibitor domain-containing protein</fullName>
    </recommendedName>
</protein>
<feature type="signal peptide" evidence="9">
    <location>
        <begin position="1"/>
        <end position="24"/>
    </location>
</feature>
<proteinExistence type="inferred from homology"/>
<dbReference type="GO" id="GO:0005576">
    <property type="term" value="C:extracellular region"/>
    <property type="evidence" value="ECO:0007669"/>
    <property type="project" value="UniProtKB-SubCell"/>
</dbReference>
<evidence type="ECO:0000256" key="8">
    <source>
        <dbReference type="RuleBase" id="RU003471"/>
    </source>
</evidence>
<evidence type="ECO:0000256" key="7">
    <source>
        <dbReference type="ARBA" id="ARBA00023157"/>
    </source>
</evidence>
<keyword evidence="9" id="KW-0732">Signal</keyword>
<evidence type="ECO:0000259" key="10">
    <source>
        <dbReference type="Pfam" id="PF00720"/>
    </source>
</evidence>
<evidence type="ECO:0000313" key="12">
    <source>
        <dbReference type="Proteomes" id="UP000552644"/>
    </source>
</evidence>
<dbReference type="Gene3D" id="3.30.350.10">
    <property type="entry name" value="Subtilisin inhibitor-like"/>
    <property type="match status" value="1"/>
</dbReference>
<dbReference type="InterPro" id="IPR036819">
    <property type="entry name" value="Subtilisin_inhibitor-like_sf"/>
</dbReference>
<feature type="chain" id="PRO_5031009924" description="Subtilisin inhibitor domain-containing protein" evidence="9">
    <location>
        <begin position="25"/>
        <end position="125"/>
    </location>
</feature>
<comment type="similarity">
    <text evidence="2 8">Belongs to the protease inhibitor I16 (SSI) family.</text>
</comment>
<dbReference type="Proteomes" id="UP000552644">
    <property type="component" value="Unassembled WGS sequence"/>
</dbReference>
<feature type="domain" description="Subtilisin inhibitor" evidence="10">
    <location>
        <begin position="29"/>
        <end position="111"/>
    </location>
</feature>
<comment type="subunit">
    <text evidence="3">Homodimer.</text>
</comment>
<reference evidence="11 12" key="1">
    <citation type="submission" date="2020-08" db="EMBL/GenBank/DDBJ databases">
        <title>Genomic Encyclopedia of Type Strains, Phase III (KMG-III): the genomes of soil and plant-associated and newly described type strains.</title>
        <authorList>
            <person name="Whitman W."/>
        </authorList>
    </citation>
    <scope>NUCLEOTIDE SEQUENCE [LARGE SCALE GENOMIC DNA]</scope>
    <source>
        <strain evidence="11 12">CECT 8840</strain>
    </source>
</reference>
<gene>
    <name evidence="11" type="ORF">FHS44_003562</name>
</gene>
<dbReference type="InterPro" id="IPR023549">
    <property type="entry name" value="Subtilisin_inhibitor"/>
</dbReference>
<dbReference type="SUPFAM" id="SSF55399">
    <property type="entry name" value="Subtilisin inhibitor"/>
    <property type="match status" value="1"/>
</dbReference>